<dbReference type="GeneID" id="101573334"/>
<evidence type="ECO:0000256" key="3">
    <source>
        <dbReference type="ARBA" id="ARBA00011738"/>
    </source>
</evidence>
<comment type="subunit">
    <text evidence="3">Homodimer.</text>
</comment>
<dbReference type="OrthoDB" id="205623at2759"/>
<dbReference type="EC" id="2.8.2.-" evidence="7"/>
<dbReference type="FunFam" id="3.40.50.300:FF:000433">
    <property type="entry name" value="Estrogen sulfotransferase"/>
    <property type="match status" value="1"/>
</dbReference>
<evidence type="ECO:0000259" key="8">
    <source>
        <dbReference type="Pfam" id="PF00685"/>
    </source>
</evidence>
<dbReference type="Gene3D" id="3.40.50.300">
    <property type="entry name" value="P-loop containing nucleotide triphosphate hydrolases"/>
    <property type="match status" value="1"/>
</dbReference>
<dbReference type="InParanoid" id="A0A6P3FJS7"/>
<dbReference type="RefSeq" id="XP_004648764.2">
    <property type="nucleotide sequence ID" value="XM_004648707.2"/>
</dbReference>
<evidence type="ECO:0000256" key="7">
    <source>
        <dbReference type="RuleBase" id="RU361155"/>
    </source>
</evidence>
<feature type="domain" description="Sulfotransferase" evidence="8">
    <location>
        <begin position="7"/>
        <end position="239"/>
    </location>
</feature>
<organism evidence="9 10">
    <name type="scientific">Octodon degus</name>
    <name type="common">Degu</name>
    <name type="synonym">Sciurus degus</name>
    <dbReference type="NCBI Taxonomy" id="10160"/>
    <lineage>
        <taxon>Eukaryota</taxon>
        <taxon>Metazoa</taxon>
        <taxon>Chordata</taxon>
        <taxon>Craniata</taxon>
        <taxon>Vertebrata</taxon>
        <taxon>Euteleostomi</taxon>
        <taxon>Mammalia</taxon>
        <taxon>Eutheria</taxon>
        <taxon>Euarchontoglires</taxon>
        <taxon>Glires</taxon>
        <taxon>Rodentia</taxon>
        <taxon>Hystricomorpha</taxon>
        <taxon>Octodontidae</taxon>
        <taxon>Octodon</taxon>
    </lineage>
</organism>
<keyword evidence="5 7" id="KW-0808">Transferase</keyword>
<dbReference type="SUPFAM" id="SSF52540">
    <property type="entry name" value="P-loop containing nucleoside triphosphate hydrolases"/>
    <property type="match status" value="1"/>
</dbReference>
<reference evidence="10" key="1">
    <citation type="submission" date="2025-08" db="UniProtKB">
        <authorList>
            <consortium name="RefSeq"/>
        </authorList>
    </citation>
    <scope>IDENTIFICATION</scope>
</reference>
<dbReference type="InterPro" id="IPR000863">
    <property type="entry name" value="Sulfotransferase_dom"/>
</dbReference>
<evidence type="ECO:0000256" key="4">
    <source>
        <dbReference type="ARBA" id="ARBA00022490"/>
    </source>
</evidence>
<evidence type="ECO:0000256" key="2">
    <source>
        <dbReference type="ARBA" id="ARBA00005771"/>
    </source>
</evidence>
<dbReference type="InterPro" id="IPR027417">
    <property type="entry name" value="P-loop_NTPase"/>
</dbReference>
<keyword evidence="9" id="KW-1185">Reference proteome</keyword>
<dbReference type="GO" id="GO:0006629">
    <property type="term" value="P:lipid metabolic process"/>
    <property type="evidence" value="ECO:0007669"/>
    <property type="project" value="UniProtKB-KW"/>
</dbReference>
<protein>
    <recommendedName>
        <fullName evidence="7">Sulfotransferase</fullName>
        <ecNumber evidence="7">2.8.2.-</ecNumber>
    </recommendedName>
</protein>
<evidence type="ECO:0000313" key="10">
    <source>
        <dbReference type="RefSeq" id="XP_004648764.2"/>
    </source>
</evidence>
<comment type="similarity">
    <text evidence="2 7">Belongs to the sulfotransferase 1 family.</text>
</comment>
<dbReference type="PANTHER" id="PTHR11783">
    <property type="entry name" value="SULFOTRANSFERASE SULT"/>
    <property type="match status" value="1"/>
</dbReference>
<dbReference type="GO" id="GO:0005737">
    <property type="term" value="C:cytoplasm"/>
    <property type="evidence" value="ECO:0007669"/>
    <property type="project" value="UniProtKB-SubCell"/>
</dbReference>
<proteinExistence type="inferred from homology"/>
<dbReference type="Proteomes" id="UP000515203">
    <property type="component" value="Unplaced"/>
</dbReference>
<gene>
    <name evidence="10" type="primary">LOC101573334</name>
</gene>
<evidence type="ECO:0000256" key="5">
    <source>
        <dbReference type="ARBA" id="ARBA00022679"/>
    </source>
</evidence>
<dbReference type="GO" id="GO:0008146">
    <property type="term" value="F:sulfotransferase activity"/>
    <property type="evidence" value="ECO:0007669"/>
    <property type="project" value="InterPro"/>
</dbReference>
<dbReference type="AlphaFoldDB" id="A0A6P3FJS7"/>
<evidence type="ECO:0000256" key="1">
    <source>
        <dbReference type="ARBA" id="ARBA00004496"/>
    </source>
</evidence>
<comment type="subcellular location">
    <subcellularLocation>
        <location evidence="1">Cytoplasm</location>
    </subcellularLocation>
</comment>
<sequence length="256" mass="30205">FFSLLYSGTNWLIEILSLIHSKGDPKWIQEVPSWDRFPWVETTVGYASLSDHKGPRMYTSHLPIQLFPKSFFSSKAKMIYCIRNPRDVVVSAYAFWKKMTIIKTPETFDKFIEHFLQGNVIYGSWFEHVRGWLSMRERENVLVVSYEELKKDIRRTVEKICEFLEKKLKPEEIDSVIKYSSFQFMKGNKMSNYSLLPSSFFTENFALIRKGVTGDWKNHFTVAQAEAFDEIYQEKMKGYSPNLFPWETENCTVPEC</sequence>
<evidence type="ECO:0000256" key="6">
    <source>
        <dbReference type="ARBA" id="ARBA00023098"/>
    </source>
</evidence>
<evidence type="ECO:0000313" key="9">
    <source>
        <dbReference type="Proteomes" id="UP000515203"/>
    </source>
</evidence>
<feature type="non-terminal residue" evidence="10">
    <location>
        <position position="1"/>
    </location>
</feature>
<keyword evidence="4" id="KW-0963">Cytoplasm</keyword>
<name>A0A6P3FJS7_OCTDE</name>
<keyword evidence="6" id="KW-0443">Lipid metabolism</keyword>
<dbReference type="Pfam" id="PF00685">
    <property type="entry name" value="Sulfotransfer_1"/>
    <property type="match status" value="1"/>
</dbReference>
<accession>A0A6P3FJS7</accession>